<dbReference type="PANTHER" id="PTHR46577:SF1">
    <property type="entry name" value="HTH-TYPE TRANSCRIPTIONAL REGULATORY PROTEIN GABR"/>
    <property type="match status" value="1"/>
</dbReference>
<dbReference type="InterPro" id="IPR036388">
    <property type="entry name" value="WH-like_DNA-bd_sf"/>
</dbReference>
<proteinExistence type="predicted"/>
<dbReference type="GO" id="GO:0003700">
    <property type="term" value="F:DNA-binding transcription factor activity"/>
    <property type="evidence" value="ECO:0007669"/>
    <property type="project" value="InterPro"/>
</dbReference>
<keyword evidence="4" id="KW-0804">Transcription</keyword>
<dbReference type="Gene3D" id="1.10.10.10">
    <property type="entry name" value="Winged helix-like DNA-binding domain superfamily/Winged helix DNA-binding domain"/>
    <property type="match status" value="1"/>
</dbReference>
<dbReference type="InterPro" id="IPR036390">
    <property type="entry name" value="WH_DNA-bd_sf"/>
</dbReference>
<dbReference type="RefSeq" id="WP_100673889.1">
    <property type="nucleotide sequence ID" value="NZ_NJGD01000014.1"/>
</dbReference>
<sequence>MLRRVCQAGSQLPSSSSLANELHVSRTTVTAAYEKLAAEGVLELCQGARPQVTGVAAATAPARHQGCRSRV</sequence>
<dbReference type="PROSITE" id="PS50949">
    <property type="entry name" value="HTH_GNTR"/>
    <property type="match status" value="1"/>
</dbReference>
<dbReference type="EMBL" id="NJGD01000014">
    <property type="protein sequence ID" value="PJR12836.1"/>
    <property type="molecule type" value="Genomic_DNA"/>
</dbReference>
<evidence type="ECO:0000313" key="7">
    <source>
        <dbReference type="Proteomes" id="UP000231987"/>
    </source>
</evidence>
<dbReference type="InterPro" id="IPR051446">
    <property type="entry name" value="HTH_trans_reg/aminotransferase"/>
</dbReference>
<comment type="caution">
    <text evidence="6">The sequence shown here is derived from an EMBL/GenBank/DDBJ whole genome shotgun (WGS) entry which is preliminary data.</text>
</comment>
<evidence type="ECO:0000256" key="2">
    <source>
        <dbReference type="ARBA" id="ARBA00023015"/>
    </source>
</evidence>
<dbReference type="SMART" id="SM00345">
    <property type="entry name" value="HTH_GNTR"/>
    <property type="match status" value="1"/>
</dbReference>
<evidence type="ECO:0000259" key="5">
    <source>
        <dbReference type="PROSITE" id="PS50949"/>
    </source>
</evidence>
<evidence type="ECO:0000313" key="6">
    <source>
        <dbReference type="EMBL" id="PJR12836.1"/>
    </source>
</evidence>
<dbReference type="PANTHER" id="PTHR46577">
    <property type="entry name" value="HTH-TYPE TRANSCRIPTIONAL REGULATORY PROTEIN GABR"/>
    <property type="match status" value="1"/>
</dbReference>
<dbReference type="Pfam" id="PF00392">
    <property type="entry name" value="GntR"/>
    <property type="match status" value="1"/>
</dbReference>
<reference evidence="6 7" key="1">
    <citation type="submission" date="2017-06" db="EMBL/GenBank/DDBJ databases">
        <title>Ensifer strains isolated from leguminous trees and herbs display diverse denitrification phenotypes with some acting as strong N2O sinks.</title>
        <authorList>
            <person name="Woliy K."/>
            <person name="Mania D."/>
            <person name="Bakken L.R."/>
            <person name="Frostegard A."/>
        </authorList>
    </citation>
    <scope>NUCLEOTIDE SEQUENCE [LARGE SCALE GENOMIC DNA]</scope>
    <source>
        <strain evidence="6 7">AC50a</strain>
    </source>
</reference>
<gene>
    <name evidence="6" type="ORF">CEJ86_25030</name>
</gene>
<feature type="domain" description="HTH gntR-type" evidence="5">
    <location>
        <begin position="1"/>
        <end position="55"/>
    </location>
</feature>
<dbReference type="AlphaFoldDB" id="A0A2J0YX20"/>
<dbReference type="GO" id="GO:0003677">
    <property type="term" value="F:DNA binding"/>
    <property type="evidence" value="ECO:0007669"/>
    <property type="project" value="UniProtKB-KW"/>
</dbReference>
<evidence type="ECO:0000256" key="4">
    <source>
        <dbReference type="ARBA" id="ARBA00023163"/>
    </source>
</evidence>
<accession>A0A2J0YX20</accession>
<protein>
    <recommendedName>
        <fullName evidence="5">HTH gntR-type domain-containing protein</fullName>
    </recommendedName>
</protein>
<dbReference type="SUPFAM" id="SSF46785">
    <property type="entry name" value="Winged helix' DNA-binding domain"/>
    <property type="match status" value="1"/>
</dbReference>
<organism evidence="6 7">
    <name type="scientific">Rhizobium meliloti</name>
    <name type="common">Ensifer meliloti</name>
    <name type="synonym">Sinorhizobium meliloti</name>
    <dbReference type="NCBI Taxonomy" id="382"/>
    <lineage>
        <taxon>Bacteria</taxon>
        <taxon>Pseudomonadati</taxon>
        <taxon>Pseudomonadota</taxon>
        <taxon>Alphaproteobacteria</taxon>
        <taxon>Hyphomicrobiales</taxon>
        <taxon>Rhizobiaceae</taxon>
        <taxon>Sinorhizobium/Ensifer group</taxon>
        <taxon>Sinorhizobium</taxon>
    </lineage>
</organism>
<evidence type="ECO:0000256" key="3">
    <source>
        <dbReference type="ARBA" id="ARBA00023125"/>
    </source>
</evidence>
<name>A0A2J0YX20_RHIML</name>
<dbReference type="Proteomes" id="UP000231987">
    <property type="component" value="Unassembled WGS sequence"/>
</dbReference>
<keyword evidence="2" id="KW-0805">Transcription regulation</keyword>
<dbReference type="PRINTS" id="PR00035">
    <property type="entry name" value="HTHGNTR"/>
</dbReference>
<dbReference type="InterPro" id="IPR000524">
    <property type="entry name" value="Tscrpt_reg_HTH_GntR"/>
</dbReference>
<keyword evidence="1" id="KW-0663">Pyridoxal phosphate</keyword>
<evidence type="ECO:0000256" key="1">
    <source>
        <dbReference type="ARBA" id="ARBA00022898"/>
    </source>
</evidence>
<keyword evidence="3" id="KW-0238">DNA-binding</keyword>